<gene>
    <name evidence="1" type="ORF">PoB_002257700</name>
</gene>
<evidence type="ECO:0000313" key="1">
    <source>
        <dbReference type="EMBL" id="GFN96071.1"/>
    </source>
</evidence>
<keyword evidence="2" id="KW-1185">Reference proteome</keyword>
<organism evidence="1 2">
    <name type="scientific">Plakobranchus ocellatus</name>
    <dbReference type="NCBI Taxonomy" id="259542"/>
    <lineage>
        <taxon>Eukaryota</taxon>
        <taxon>Metazoa</taxon>
        <taxon>Spiralia</taxon>
        <taxon>Lophotrochozoa</taxon>
        <taxon>Mollusca</taxon>
        <taxon>Gastropoda</taxon>
        <taxon>Heterobranchia</taxon>
        <taxon>Euthyneura</taxon>
        <taxon>Panpulmonata</taxon>
        <taxon>Sacoglossa</taxon>
        <taxon>Placobranchoidea</taxon>
        <taxon>Plakobranchidae</taxon>
        <taxon>Plakobranchus</taxon>
    </lineage>
</organism>
<dbReference type="EMBL" id="BLXT01002641">
    <property type="protein sequence ID" value="GFN96071.1"/>
    <property type="molecule type" value="Genomic_DNA"/>
</dbReference>
<dbReference type="AlphaFoldDB" id="A0AAV3ZN36"/>
<proteinExistence type="predicted"/>
<accession>A0AAV3ZN36</accession>
<name>A0AAV3ZN36_9GAST</name>
<comment type="caution">
    <text evidence="1">The sequence shown here is derived from an EMBL/GenBank/DDBJ whole genome shotgun (WGS) entry which is preliminary data.</text>
</comment>
<sequence>MLTLESFWGRVVLACYTGMRDDLRLCGPGGSTSNPQQKGIGMVRADQLAVAVSEKISNHSSIEKKNQQKSPAFLLDFLQAWYLIVPCIETIYKIRGVADFSAVGAKH</sequence>
<evidence type="ECO:0000313" key="2">
    <source>
        <dbReference type="Proteomes" id="UP000735302"/>
    </source>
</evidence>
<dbReference type="Proteomes" id="UP000735302">
    <property type="component" value="Unassembled WGS sequence"/>
</dbReference>
<reference evidence="1 2" key="1">
    <citation type="journal article" date="2021" name="Elife">
        <title>Chloroplast acquisition without the gene transfer in kleptoplastic sea slugs, Plakobranchus ocellatus.</title>
        <authorList>
            <person name="Maeda T."/>
            <person name="Takahashi S."/>
            <person name="Yoshida T."/>
            <person name="Shimamura S."/>
            <person name="Takaki Y."/>
            <person name="Nagai Y."/>
            <person name="Toyoda A."/>
            <person name="Suzuki Y."/>
            <person name="Arimoto A."/>
            <person name="Ishii H."/>
            <person name="Satoh N."/>
            <person name="Nishiyama T."/>
            <person name="Hasebe M."/>
            <person name="Maruyama T."/>
            <person name="Minagawa J."/>
            <person name="Obokata J."/>
            <person name="Shigenobu S."/>
        </authorList>
    </citation>
    <scope>NUCLEOTIDE SEQUENCE [LARGE SCALE GENOMIC DNA]</scope>
</reference>
<protein>
    <submittedName>
        <fullName evidence="1">Uncharacterized protein</fullName>
    </submittedName>
</protein>